<dbReference type="GeneID" id="37266663"/>
<dbReference type="EMBL" id="KZ819303">
    <property type="protein sequence ID" value="PWN95730.1"/>
    <property type="molecule type" value="Genomic_DNA"/>
</dbReference>
<feature type="region of interest" description="Disordered" evidence="1">
    <location>
        <begin position="39"/>
        <end position="62"/>
    </location>
</feature>
<gene>
    <name evidence="2" type="ORF">FA09DRAFT_138561</name>
</gene>
<accession>A0A316Z1R2</accession>
<keyword evidence="3" id="KW-1185">Reference proteome</keyword>
<organism evidence="2 3">
    <name type="scientific">Tilletiopsis washingtonensis</name>
    <dbReference type="NCBI Taxonomy" id="58919"/>
    <lineage>
        <taxon>Eukaryota</taxon>
        <taxon>Fungi</taxon>
        <taxon>Dikarya</taxon>
        <taxon>Basidiomycota</taxon>
        <taxon>Ustilaginomycotina</taxon>
        <taxon>Exobasidiomycetes</taxon>
        <taxon>Entylomatales</taxon>
        <taxon>Entylomatales incertae sedis</taxon>
        <taxon>Tilletiopsis</taxon>
    </lineage>
</organism>
<reference evidence="2 3" key="1">
    <citation type="journal article" date="2018" name="Mol. Biol. Evol.">
        <title>Broad Genomic Sampling Reveals a Smut Pathogenic Ancestry of the Fungal Clade Ustilaginomycotina.</title>
        <authorList>
            <person name="Kijpornyongpan T."/>
            <person name="Mondo S.J."/>
            <person name="Barry K."/>
            <person name="Sandor L."/>
            <person name="Lee J."/>
            <person name="Lipzen A."/>
            <person name="Pangilinan J."/>
            <person name="LaButti K."/>
            <person name="Hainaut M."/>
            <person name="Henrissat B."/>
            <person name="Grigoriev I.V."/>
            <person name="Spatafora J.W."/>
            <person name="Aime M.C."/>
        </authorList>
    </citation>
    <scope>NUCLEOTIDE SEQUENCE [LARGE SCALE GENOMIC DNA]</scope>
    <source>
        <strain evidence="2 3">MCA 4186</strain>
    </source>
</reference>
<dbReference type="Proteomes" id="UP000245946">
    <property type="component" value="Unassembled WGS sequence"/>
</dbReference>
<feature type="compositionally biased region" description="Basic residues" evidence="1">
    <location>
        <begin position="39"/>
        <end position="49"/>
    </location>
</feature>
<dbReference type="RefSeq" id="XP_025596009.1">
    <property type="nucleotide sequence ID" value="XM_025739117.1"/>
</dbReference>
<proteinExistence type="predicted"/>
<evidence type="ECO:0000256" key="1">
    <source>
        <dbReference type="SAM" id="MobiDB-lite"/>
    </source>
</evidence>
<name>A0A316Z1R2_9BASI</name>
<evidence type="ECO:0000313" key="3">
    <source>
        <dbReference type="Proteomes" id="UP000245946"/>
    </source>
</evidence>
<sequence>MRVVRKVPGCWPRAARRSGAAEVEARLVRPHLHFSRCRAHGHARPHHASRSVMPSPQPPTTLPRLLDRLVPPSVLEARLAWGPRACAALEETRAHLEERHEPLTRDERAAVALAAARFLGPRPPGAEGWDGSAARTNATGEALSQRLKAPARETLPDLEAAPGSQMAICLDADVSKTLEDQEPGHPFRPPRLPEELLRPLLLLLPALLPAPSGISANARYKRPAPGSERHLPRDKEPIHIDGEARAPSLAAGAAVWLAVHAAVTLSAAAWDLHVPSLLPALLAVVSDPSPATRLVGLHCSAELLVGSPTARTYLLRSNLAALFNDHCQTSLTYSSDPLGPALLCAATRLSLHLPDATSEDCWHRCAGLADAILRACAYYGAVPPMDVPPQAPAGSEPTDLLCAAFDSFVTLAPVLGSTGTARTLPMALEFCAAHIALAADTAHKSLQRRRARAAVSACSALLDASRSPTGMPPGIAAWSARILASVAKASVGAAAEDAACLRGAWQEWYAVAPLETQTTFAQLGDVDQQLRVMLMD</sequence>
<evidence type="ECO:0000313" key="2">
    <source>
        <dbReference type="EMBL" id="PWN95730.1"/>
    </source>
</evidence>
<dbReference type="AlphaFoldDB" id="A0A316Z1R2"/>
<protein>
    <submittedName>
        <fullName evidence="2">Uncharacterized protein</fullName>
    </submittedName>
</protein>